<evidence type="ECO:0000256" key="3">
    <source>
        <dbReference type="ARBA" id="ARBA00023163"/>
    </source>
</evidence>
<evidence type="ECO:0000256" key="2">
    <source>
        <dbReference type="ARBA" id="ARBA00023125"/>
    </source>
</evidence>
<dbReference type="InterPro" id="IPR002577">
    <property type="entry name" value="HTH_HxlR"/>
</dbReference>
<name>A0ABT8KVH2_9BACT</name>
<protein>
    <submittedName>
        <fullName evidence="5">Helix-turn-helix domain-containing protein</fullName>
    </submittedName>
</protein>
<sequence>MRRSDCPIGCALDVVGDRWTLLIIRDALYKGFKSYNEFLSSPEKISTNILAARLQKLTAYGIFEKQKNEQNQLKIDYVLTEKGKDLAPIMMELGKWGMKHIDNTVDMLAKIREAKNN</sequence>
<dbReference type="Gene3D" id="1.10.10.10">
    <property type="entry name" value="Winged helix-like DNA-binding domain superfamily/Winged helix DNA-binding domain"/>
    <property type="match status" value="1"/>
</dbReference>
<reference evidence="5" key="1">
    <citation type="submission" date="2023-06" db="EMBL/GenBank/DDBJ databases">
        <title>Genomic of Parafulvivirga corallium.</title>
        <authorList>
            <person name="Wang G."/>
        </authorList>
    </citation>
    <scope>NUCLEOTIDE SEQUENCE</scope>
    <source>
        <strain evidence="5">BMA10</strain>
    </source>
</reference>
<dbReference type="SUPFAM" id="SSF46785">
    <property type="entry name" value="Winged helix' DNA-binding domain"/>
    <property type="match status" value="1"/>
</dbReference>
<dbReference type="PANTHER" id="PTHR33204">
    <property type="entry name" value="TRANSCRIPTIONAL REGULATOR, MARR FAMILY"/>
    <property type="match status" value="1"/>
</dbReference>
<accession>A0ABT8KVH2</accession>
<comment type="caution">
    <text evidence="5">The sequence shown here is derived from an EMBL/GenBank/DDBJ whole genome shotgun (WGS) entry which is preliminary data.</text>
</comment>
<dbReference type="EMBL" id="JAUJEA010000010">
    <property type="protein sequence ID" value="MDN5204143.1"/>
    <property type="molecule type" value="Genomic_DNA"/>
</dbReference>
<dbReference type="InterPro" id="IPR036388">
    <property type="entry name" value="WH-like_DNA-bd_sf"/>
</dbReference>
<proteinExistence type="predicted"/>
<dbReference type="Proteomes" id="UP001172082">
    <property type="component" value="Unassembled WGS sequence"/>
</dbReference>
<dbReference type="RefSeq" id="WP_346754167.1">
    <property type="nucleotide sequence ID" value="NZ_JAUJEA010000010.1"/>
</dbReference>
<dbReference type="PANTHER" id="PTHR33204:SF37">
    <property type="entry name" value="HTH-TYPE TRANSCRIPTIONAL REGULATOR YODB"/>
    <property type="match status" value="1"/>
</dbReference>
<keyword evidence="6" id="KW-1185">Reference proteome</keyword>
<dbReference type="Pfam" id="PF01638">
    <property type="entry name" value="HxlR"/>
    <property type="match status" value="1"/>
</dbReference>
<keyword evidence="3" id="KW-0804">Transcription</keyword>
<gene>
    <name evidence="5" type="ORF">QQ008_22310</name>
</gene>
<evidence type="ECO:0000313" key="5">
    <source>
        <dbReference type="EMBL" id="MDN5204143.1"/>
    </source>
</evidence>
<evidence type="ECO:0000259" key="4">
    <source>
        <dbReference type="PROSITE" id="PS51118"/>
    </source>
</evidence>
<evidence type="ECO:0000256" key="1">
    <source>
        <dbReference type="ARBA" id="ARBA00023015"/>
    </source>
</evidence>
<feature type="domain" description="HTH hxlR-type" evidence="4">
    <location>
        <begin position="6"/>
        <end position="105"/>
    </location>
</feature>
<organism evidence="5 6">
    <name type="scientific">Splendidivirga corallicola</name>
    <dbReference type="NCBI Taxonomy" id="3051826"/>
    <lineage>
        <taxon>Bacteria</taxon>
        <taxon>Pseudomonadati</taxon>
        <taxon>Bacteroidota</taxon>
        <taxon>Cytophagia</taxon>
        <taxon>Cytophagales</taxon>
        <taxon>Splendidivirgaceae</taxon>
        <taxon>Splendidivirga</taxon>
    </lineage>
</organism>
<dbReference type="InterPro" id="IPR036390">
    <property type="entry name" value="WH_DNA-bd_sf"/>
</dbReference>
<dbReference type="PROSITE" id="PS51118">
    <property type="entry name" value="HTH_HXLR"/>
    <property type="match status" value="1"/>
</dbReference>
<evidence type="ECO:0000313" key="6">
    <source>
        <dbReference type="Proteomes" id="UP001172082"/>
    </source>
</evidence>
<keyword evidence="1" id="KW-0805">Transcription regulation</keyword>
<keyword evidence="2" id="KW-0238">DNA-binding</keyword>